<reference evidence="1" key="1">
    <citation type="submission" date="2019-01" db="EMBL/GenBank/DDBJ databases">
        <title>Colletotrichum abscissum LGMF1257.</title>
        <authorList>
            <person name="Baroncelli R."/>
        </authorList>
    </citation>
    <scope>NUCLEOTIDE SEQUENCE</scope>
    <source>
        <strain evidence="1">Ca142</strain>
    </source>
</reference>
<proteinExistence type="predicted"/>
<protein>
    <submittedName>
        <fullName evidence="1">Uncharacterized protein</fullName>
    </submittedName>
</protein>
<sequence length="98" mass="10768">MTINAIALSDVFDHHLVHRHSPALIAAVETSLALSVLCFRRACPSYRPSHRVGHRVTCHMKSTLPINNPLPKALRSQLRSRQSLPSVALNISAIAQQA</sequence>
<gene>
    <name evidence="1" type="ORF">CABS02_13181</name>
</gene>
<evidence type="ECO:0000313" key="1">
    <source>
        <dbReference type="EMBL" id="KAI3534600.1"/>
    </source>
</evidence>
<accession>A0A9Q0AUP1</accession>
<dbReference type="EMBL" id="SDAQ01000143">
    <property type="protein sequence ID" value="KAI3534600.1"/>
    <property type="molecule type" value="Genomic_DNA"/>
</dbReference>
<comment type="caution">
    <text evidence="1">The sequence shown here is derived from an EMBL/GenBank/DDBJ whole genome shotgun (WGS) entry which is preliminary data.</text>
</comment>
<dbReference type="Proteomes" id="UP001056436">
    <property type="component" value="Unassembled WGS sequence"/>
</dbReference>
<organism evidence="1 2">
    <name type="scientific">Colletotrichum abscissum</name>
    <dbReference type="NCBI Taxonomy" id="1671311"/>
    <lineage>
        <taxon>Eukaryota</taxon>
        <taxon>Fungi</taxon>
        <taxon>Dikarya</taxon>
        <taxon>Ascomycota</taxon>
        <taxon>Pezizomycotina</taxon>
        <taxon>Sordariomycetes</taxon>
        <taxon>Hypocreomycetidae</taxon>
        <taxon>Glomerellales</taxon>
        <taxon>Glomerellaceae</taxon>
        <taxon>Colletotrichum</taxon>
        <taxon>Colletotrichum acutatum species complex</taxon>
    </lineage>
</organism>
<name>A0A9Q0AUP1_9PEZI</name>
<evidence type="ECO:0000313" key="2">
    <source>
        <dbReference type="Proteomes" id="UP001056436"/>
    </source>
</evidence>
<dbReference type="OrthoDB" id="10386787at2759"/>
<dbReference type="AlphaFoldDB" id="A0A9Q0AUP1"/>
<keyword evidence="2" id="KW-1185">Reference proteome</keyword>